<protein>
    <submittedName>
        <fullName evidence="1">Uncharacterized protein</fullName>
    </submittedName>
</protein>
<dbReference type="Proteomes" id="UP000887013">
    <property type="component" value="Unassembled WGS sequence"/>
</dbReference>
<evidence type="ECO:0000313" key="2">
    <source>
        <dbReference type="Proteomes" id="UP000887013"/>
    </source>
</evidence>
<dbReference type="EMBL" id="BMAW01104111">
    <property type="protein sequence ID" value="GFT12493.1"/>
    <property type="molecule type" value="Genomic_DNA"/>
</dbReference>
<organism evidence="1 2">
    <name type="scientific">Nephila pilipes</name>
    <name type="common">Giant wood spider</name>
    <name type="synonym">Nephila maculata</name>
    <dbReference type="NCBI Taxonomy" id="299642"/>
    <lineage>
        <taxon>Eukaryota</taxon>
        <taxon>Metazoa</taxon>
        <taxon>Ecdysozoa</taxon>
        <taxon>Arthropoda</taxon>
        <taxon>Chelicerata</taxon>
        <taxon>Arachnida</taxon>
        <taxon>Araneae</taxon>
        <taxon>Araneomorphae</taxon>
        <taxon>Entelegynae</taxon>
        <taxon>Araneoidea</taxon>
        <taxon>Nephilidae</taxon>
        <taxon>Nephila</taxon>
    </lineage>
</organism>
<proteinExistence type="predicted"/>
<comment type="caution">
    <text evidence="1">The sequence shown here is derived from an EMBL/GenBank/DDBJ whole genome shotgun (WGS) entry which is preliminary data.</text>
</comment>
<keyword evidence="2" id="KW-1185">Reference proteome</keyword>
<accession>A0A8X6NGS2</accession>
<dbReference type="AlphaFoldDB" id="A0A8X6NGS2"/>
<gene>
    <name evidence="1" type="ORF">NPIL_470191</name>
</gene>
<evidence type="ECO:0000313" key="1">
    <source>
        <dbReference type="EMBL" id="GFT12493.1"/>
    </source>
</evidence>
<name>A0A8X6NGS2_NEPPI</name>
<reference evidence="1" key="1">
    <citation type="submission" date="2020-08" db="EMBL/GenBank/DDBJ databases">
        <title>Multicomponent nature underlies the extraordinary mechanical properties of spider dragline silk.</title>
        <authorList>
            <person name="Kono N."/>
            <person name="Nakamura H."/>
            <person name="Mori M."/>
            <person name="Yoshida Y."/>
            <person name="Ohtoshi R."/>
            <person name="Malay A.D."/>
            <person name="Moran D.A.P."/>
            <person name="Tomita M."/>
            <person name="Numata K."/>
            <person name="Arakawa K."/>
        </authorList>
    </citation>
    <scope>NUCLEOTIDE SEQUENCE</scope>
</reference>
<sequence length="109" mass="12317">MSVTQDIRNTVKSWLEVGSRAERSSVCGLGAGSDIITSCGHEGRKKKWSQSFSEWVVLKLTERFYLNTIDYPFTSTELAKYNFGIEIESFPLKSSAYKKLGLKSDRIVI</sequence>